<dbReference type="EMBL" id="JALHAT010000008">
    <property type="protein sequence ID" value="MCJ1960528.1"/>
    <property type="molecule type" value="Genomic_DNA"/>
</dbReference>
<evidence type="ECO:0000256" key="1">
    <source>
        <dbReference type="SAM" id="Phobius"/>
    </source>
</evidence>
<accession>A0ABT0ABF4</accession>
<dbReference type="Proteomes" id="UP001162802">
    <property type="component" value="Unassembled WGS sequence"/>
</dbReference>
<dbReference type="RefSeq" id="WP_243798731.1">
    <property type="nucleotide sequence ID" value="NZ_JALHAT010000008.1"/>
</dbReference>
<name>A0ABT0ABF4_9SPHN</name>
<evidence type="ECO:0000313" key="3">
    <source>
        <dbReference type="Proteomes" id="UP001162802"/>
    </source>
</evidence>
<comment type="caution">
    <text evidence="2">The sequence shown here is derived from an EMBL/GenBank/DDBJ whole genome shotgun (WGS) entry which is preliminary data.</text>
</comment>
<keyword evidence="1" id="KW-0472">Membrane</keyword>
<organism evidence="2 3">
    <name type="scientific">Novosphingobium mangrovi</name>
    <name type="common">ex Hu et al. 2023</name>
    <dbReference type="NCBI Taxonomy" id="2930094"/>
    <lineage>
        <taxon>Bacteria</taxon>
        <taxon>Pseudomonadati</taxon>
        <taxon>Pseudomonadota</taxon>
        <taxon>Alphaproteobacteria</taxon>
        <taxon>Sphingomonadales</taxon>
        <taxon>Sphingomonadaceae</taxon>
        <taxon>Novosphingobium</taxon>
    </lineage>
</organism>
<feature type="transmembrane region" description="Helical" evidence="1">
    <location>
        <begin position="48"/>
        <end position="67"/>
    </location>
</feature>
<feature type="transmembrane region" description="Helical" evidence="1">
    <location>
        <begin position="12"/>
        <end position="33"/>
    </location>
</feature>
<keyword evidence="1" id="KW-0812">Transmembrane</keyword>
<protein>
    <submittedName>
        <fullName evidence="2">Uncharacterized protein</fullName>
    </submittedName>
</protein>
<proteinExistence type="predicted"/>
<keyword evidence="3" id="KW-1185">Reference proteome</keyword>
<evidence type="ECO:0000313" key="2">
    <source>
        <dbReference type="EMBL" id="MCJ1960528.1"/>
    </source>
</evidence>
<reference evidence="2" key="1">
    <citation type="submission" date="2022-03" db="EMBL/GenBank/DDBJ databases">
        <title>Identification of a novel bacterium isolated from mangrove sediments.</title>
        <authorList>
            <person name="Pan X."/>
        </authorList>
    </citation>
    <scope>NUCLEOTIDE SEQUENCE</scope>
    <source>
        <strain evidence="2">B2637</strain>
    </source>
</reference>
<gene>
    <name evidence="2" type="ORF">MTR65_07550</name>
</gene>
<sequence>MSFSRPIELPRWPEFLCFAIAICTAIAALAYLFDAHFRGLIKLRDLPVYWLGFLVGAIPIVVCGMFLRRRRLSKTAARLEYDRVLAFGSAEGSWQLSVDHEGGFNDD</sequence>
<keyword evidence="1" id="KW-1133">Transmembrane helix</keyword>